<evidence type="ECO:0000313" key="2">
    <source>
        <dbReference type="EMBL" id="CAB0030260.1"/>
    </source>
</evidence>
<proteinExistence type="predicted"/>
<dbReference type="Proteomes" id="UP000479190">
    <property type="component" value="Unassembled WGS sequence"/>
</dbReference>
<accession>A0A6H5I357</accession>
<gene>
    <name evidence="2" type="ORF">TBRA_LOCUS2267</name>
</gene>
<reference evidence="2 3" key="1">
    <citation type="submission" date="2020-02" db="EMBL/GenBank/DDBJ databases">
        <authorList>
            <person name="Ferguson B K."/>
        </authorList>
    </citation>
    <scope>NUCLEOTIDE SEQUENCE [LARGE SCALE GENOMIC DNA]</scope>
</reference>
<name>A0A6H5I357_9HYME</name>
<sequence length="165" mass="17951">METDAAGKLCGPSCCSLSPDAGDEARAPWRPYLLQNGNARQVRPDQDRQALGRDHLQVRRELQAAPSAATDDDRRQGRGGGGARPGPKRQRLQRLPQHQGQGAEQAGRARGAAHLHVRPRLGRAHHPAPDQVLSGGRSEPLRVGLATPLHRARLLERRGTLLHSQ</sequence>
<organism evidence="2 3">
    <name type="scientific">Trichogramma brassicae</name>
    <dbReference type="NCBI Taxonomy" id="86971"/>
    <lineage>
        <taxon>Eukaryota</taxon>
        <taxon>Metazoa</taxon>
        <taxon>Ecdysozoa</taxon>
        <taxon>Arthropoda</taxon>
        <taxon>Hexapoda</taxon>
        <taxon>Insecta</taxon>
        <taxon>Pterygota</taxon>
        <taxon>Neoptera</taxon>
        <taxon>Endopterygota</taxon>
        <taxon>Hymenoptera</taxon>
        <taxon>Apocrita</taxon>
        <taxon>Proctotrupomorpha</taxon>
        <taxon>Chalcidoidea</taxon>
        <taxon>Trichogrammatidae</taxon>
        <taxon>Trichogramma</taxon>
    </lineage>
</organism>
<feature type="compositionally biased region" description="Basic and acidic residues" evidence="1">
    <location>
        <begin position="42"/>
        <end position="62"/>
    </location>
</feature>
<evidence type="ECO:0000256" key="1">
    <source>
        <dbReference type="SAM" id="MobiDB-lite"/>
    </source>
</evidence>
<dbReference type="EMBL" id="CADCXV010000446">
    <property type="protein sequence ID" value="CAB0030260.1"/>
    <property type="molecule type" value="Genomic_DNA"/>
</dbReference>
<feature type="compositionally biased region" description="Low complexity" evidence="1">
    <location>
        <begin position="97"/>
        <end position="110"/>
    </location>
</feature>
<keyword evidence="3" id="KW-1185">Reference proteome</keyword>
<evidence type="ECO:0000313" key="3">
    <source>
        <dbReference type="Proteomes" id="UP000479190"/>
    </source>
</evidence>
<feature type="region of interest" description="Disordered" evidence="1">
    <location>
        <begin position="1"/>
        <end position="139"/>
    </location>
</feature>
<feature type="compositionally biased region" description="Basic residues" evidence="1">
    <location>
        <begin position="111"/>
        <end position="126"/>
    </location>
</feature>
<protein>
    <submittedName>
        <fullName evidence="2">Uncharacterized protein</fullName>
    </submittedName>
</protein>
<dbReference type="AlphaFoldDB" id="A0A6H5I357"/>